<evidence type="ECO:0000256" key="24">
    <source>
        <dbReference type="SAM" id="MobiDB-lite"/>
    </source>
</evidence>
<dbReference type="CDD" id="cd19877">
    <property type="entry name" value="DSRM_RNAse_III_meta_like"/>
    <property type="match status" value="1"/>
</dbReference>
<feature type="compositionally biased region" description="Polar residues" evidence="24">
    <location>
        <begin position="1251"/>
        <end position="1266"/>
    </location>
</feature>
<keyword evidence="18" id="KW-0539">Nucleus</keyword>
<dbReference type="GO" id="GO:0031053">
    <property type="term" value="P:primary miRNA processing"/>
    <property type="evidence" value="ECO:0007669"/>
    <property type="project" value="TreeGrafter"/>
</dbReference>
<dbReference type="Gene3D" id="3.30.160.20">
    <property type="match status" value="1"/>
</dbReference>
<keyword evidence="17" id="KW-0464">Manganese</keyword>
<evidence type="ECO:0000256" key="18">
    <source>
        <dbReference type="ARBA" id="ARBA00023242"/>
    </source>
</evidence>
<evidence type="ECO:0000256" key="7">
    <source>
        <dbReference type="ARBA" id="ARBA00017706"/>
    </source>
</evidence>
<evidence type="ECO:0000256" key="11">
    <source>
        <dbReference type="ARBA" id="ARBA00022737"/>
    </source>
</evidence>
<evidence type="ECO:0000256" key="22">
    <source>
        <dbReference type="ARBA" id="ARBA00083702"/>
    </source>
</evidence>
<keyword evidence="14" id="KW-0460">Magnesium</keyword>
<evidence type="ECO:0000256" key="4">
    <source>
        <dbReference type="ARBA" id="ARBA00004123"/>
    </source>
</evidence>
<proteinExistence type="inferred from homology"/>
<dbReference type="Pfam" id="PF26050">
    <property type="entry name" value="Helical_CED_Drosha"/>
    <property type="match status" value="1"/>
</dbReference>
<dbReference type="GO" id="GO:0006364">
    <property type="term" value="P:rRNA processing"/>
    <property type="evidence" value="ECO:0007669"/>
    <property type="project" value="InterPro"/>
</dbReference>
<keyword evidence="10" id="KW-0479">Metal-binding</keyword>
<dbReference type="EC" id="3.1.26.3" evidence="6"/>
<keyword evidence="13" id="KW-0378">Hydrolase</keyword>
<keyword evidence="15 23" id="KW-0694">RNA-binding</keyword>
<dbReference type="InterPro" id="IPR036389">
    <property type="entry name" value="RNase_III_sf"/>
</dbReference>
<feature type="compositionally biased region" description="Low complexity" evidence="24">
    <location>
        <begin position="1294"/>
        <end position="1310"/>
    </location>
</feature>
<evidence type="ECO:0000313" key="27">
    <source>
        <dbReference type="EMBL" id="CDW17625.1"/>
    </source>
</evidence>
<evidence type="ECO:0000256" key="20">
    <source>
        <dbReference type="ARBA" id="ARBA00060285"/>
    </source>
</evidence>
<feature type="compositionally biased region" description="Basic and acidic residues" evidence="24">
    <location>
        <begin position="287"/>
        <end position="299"/>
    </location>
</feature>
<evidence type="ECO:0000256" key="8">
    <source>
        <dbReference type="ARBA" id="ARBA00022517"/>
    </source>
</evidence>
<dbReference type="Pfam" id="PF14622">
    <property type="entry name" value="Ribonucleas_3_3"/>
    <property type="match status" value="1"/>
</dbReference>
<feature type="compositionally biased region" description="Basic and acidic residues" evidence="24">
    <location>
        <begin position="1324"/>
        <end position="1337"/>
    </location>
</feature>
<feature type="compositionally biased region" description="Low complexity" evidence="24">
    <location>
        <begin position="1211"/>
        <end position="1222"/>
    </location>
</feature>
<evidence type="ECO:0000256" key="6">
    <source>
        <dbReference type="ARBA" id="ARBA00012177"/>
    </source>
</evidence>
<evidence type="ECO:0000259" key="26">
    <source>
        <dbReference type="PROSITE" id="PS50142"/>
    </source>
</evidence>
<evidence type="ECO:0000256" key="1">
    <source>
        <dbReference type="ARBA" id="ARBA00000109"/>
    </source>
</evidence>
<evidence type="ECO:0000256" key="21">
    <source>
        <dbReference type="ARBA" id="ARBA00078955"/>
    </source>
</evidence>
<feature type="compositionally biased region" description="Basic residues" evidence="24">
    <location>
        <begin position="134"/>
        <end position="145"/>
    </location>
</feature>
<accession>A0A0K2SVT7</accession>
<dbReference type="PROSITE" id="PS50142">
    <property type="entry name" value="RNASE_3_2"/>
    <property type="match status" value="2"/>
</dbReference>
<keyword evidence="8" id="KW-0690">Ribosome biogenesis</keyword>
<evidence type="ECO:0000256" key="10">
    <source>
        <dbReference type="ARBA" id="ARBA00022723"/>
    </source>
</evidence>
<feature type="domain" description="RNase III" evidence="26">
    <location>
        <begin position="906"/>
        <end position="1029"/>
    </location>
</feature>
<feature type="compositionally biased region" description="Polar residues" evidence="24">
    <location>
        <begin position="1230"/>
        <end position="1239"/>
    </location>
</feature>
<feature type="compositionally biased region" description="Polar residues" evidence="24">
    <location>
        <begin position="1196"/>
        <end position="1210"/>
    </location>
</feature>
<feature type="compositionally biased region" description="Low complexity" evidence="24">
    <location>
        <begin position="1272"/>
        <end position="1281"/>
    </location>
</feature>
<dbReference type="OrthoDB" id="67027at2759"/>
<evidence type="ECO:0000256" key="19">
    <source>
        <dbReference type="ARBA" id="ARBA00032486"/>
    </source>
</evidence>
<feature type="compositionally biased region" description="Acidic residues" evidence="24">
    <location>
        <begin position="273"/>
        <end position="286"/>
    </location>
</feature>
<feature type="domain" description="RNase III" evidence="26">
    <location>
        <begin position="674"/>
        <end position="854"/>
    </location>
</feature>
<dbReference type="GO" id="GO:0070877">
    <property type="term" value="C:microprocessor complex"/>
    <property type="evidence" value="ECO:0007669"/>
    <property type="project" value="TreeGrafter"/>
</dbReference>
<comment type="cofactor">
    <cofactor evidence="2">
        <name>Mn(2+)</name>
        <dbReference type="ChEBI" id="CHEBI:29035"/>
    </cofactor>
</comment>
<dbReference type="CDD" id="cd00593">
    <property type="entry name" value="RIBOc"/>
    <property type="match status" value="2"/>
</dbReference>
<protein>
    <recommendedName>
        <fullName evidence="7">Ribonuclease 3</fullName>
        <ecNumber evidence="6">3.1.26.3</ecNumber>
    </recommendedName>
    <alternativeName>
        <fullName evidence="19">Ribonuclease III</fullName>
    </alternativeName>
    <alternativeName>
        <fullName evidence="21 22">protein Drosha</fullName>
    </alternativeName>
</protein>
<evidence type="ECO:0000256" key="15">
    <source>
        <dbReference type="ARBA" id="ARBA00022884"/>
    </source>
</evidence>
<comment type="cofactor">
    <cofactor evidence="3">
        <name>Mg(2+)</name>
        <dbReference type="ChEBI" id="CHEBI:18420"/>
    </cofactor>
</comment>
<evidence type="ECO:0000259" key="25">
    <source>
        <dbReference type="PROSITE" id="PS50137"/>
    </source>
</evidence>
<dbReference type="SMART" id="SM00358">
    <property type="entry name" value="DSRM"/>
    <property type="match status" value="1"/>
</dbReference>
<dbReference type="PANTHER" id="PTHR11207:SF0">
    <property type="entry name" value="RIBONUCLEASE 3"/>
    <property type="match status" value="1"/>
</dbReference>
<dbReference type="GO" id="GO:0007506">
    <property type="term" value="P:gonadal mesoderm development"/>
    <property type="evidence" value="ECO:0007669"/>
    <property type="project" value="UniProtKB-KW"/>
</dbReference>
<evidence type="ECO:0000256" key="23">
    <source>
        <dbReference type="PROSITE-ProRule" id="PRU00266"/>
    </source>
</evidence>
<dbReference type="Pfam" id="PF00636">
    <property type="entry name" value="Ribonuclease_3"/>
    <property type="match status" value="1"/>
</dbReference>
<name>A0A0K2SVT7_LEPSM</name>
<dbReference type="PROSITE" id="PS00517">
    <property type="entry name" value="RNASE_3_1"/>
    <property type="match status" value="1"/>
</dbReference>
<evidence type="ECO:0000256" key="2">
    <source>
        <dbReference type="ARBA" id="ARBA00001936"/>
    </source>
</evidence>
<dbReference type="InterPro" id="IPR044442">
    <property type="entry name" value="RNAse_III_DSRM__animal"/>
</dbReference>
<keyword evidence="9" id="KW-0540">Nuclease</keyword>
<feature type="region of interest" description="Disordered" evidence="24">
    <location>
        <begin position="1174"/>
        <end position="1337"/>
    </location>
</feature>
<evidence type="ECO:0000256" key="16">
    <source>
        <dbReference type="ARBA" id="ARBA00023156"/>
    </source>
</evidence>
<dbReference type="SUPFAM" id="SSF54768">
    <property type="entry name" value="dsRNA-binding domain-like"/>
    <property type="match status" value="1"/>
</dbReference>
<evidence type="ECO:0000256" key="17">
    <source>
        <dbReference type="ARBA" id="ARBA00023211"/>
    </source>
</evidence>
<dbReference type="Gene3D" id="1.10.1520.10">
    <property type="entry name" value="Ribonuclease III domain"/>
    <property type="match status" value="2"/>
</dbReference>
<comment type="similarity">
    <text evidence="5">Belongs to the ribonuclease III family.</text>
</comment>
<reference evidence="27" key="1">
    <citation type="submission" date="2014-05" db="EMBL/GenBank/DDBJ databases">
        <authorList>
            <person name="Chronopoulou M."/>
        </authorList>
    </citation>
    <scope>NUCLEOTIDE SEQUENCE</scope>
    <source>
        <tissue evidence="27">Whole organism</tissue>
    </source>
</reference>
<evidence type="ECO:0000256" key="9">
    <source>
        <dbReference type="ARBA" id="ARBA00022722"/>
    </source>
</evidence>
<dbReference type="FunFam" id="1.10.1520.10:FF:000002">
    <property type="entry name" value="Drosha ribonuclease III"/>
    <property type="match status" value="1"/>
</dbReference>
<feature type="region of interest" description="Disordered" evidence="24">
    <location>
        <begin position="273"/>
        <end position="299"/>
    </location>
</feature>
<dbReference type="PANTHER" id="PTHR11207">
    <property type="entry name" value="RIBONUCLEASE III"/>
    <property type="match status" value="1"/>
</dbReference>
<dbReference type="InterPro" id="IPR014720">
    <property type="entry name" value="dsRBD_dom"/>
</dbReference>
<comment type="catalytic activity">
    <reaction evidence="1">
        <text>Endonucleolytic cleavage to 5'-phosphomonoester.</text>
        <dbReference type="EC" id="3.1.26.3"/>
    </reaction>
</comment>
<dbReference type="FunFam" id="3.30.160.20:FF:000012">
    <property type="entry name" value="Drosha ribonuclease III"/>
    <property type="match status" value="1"/>
</dbReference>
<feature type="compositionally biased region" description="Pro residues" evidence="24">
    <location>
        <begin position="72"/>
        <end position="90"/>
    </location>
</feature>
<dbReference type="Pfam" id="PF00035">
    <property type="entry name" value="dsrm"/>
    <property type="match status" value="1"/>
</dbReference>
<feature type="region of interest" description="Disordered" evidence="24">
    <location>
        <begin position="70"/>
        <end position="185"/>
    </location>
</feature>
<feature type="domain" description="DRBM" evidence="25">
    <location>
        <begin position="1056"/>
        <end position="1131"/>
    </location>
</feature>
<dbReference type="EMBL" id="HACA01000264">
    <property type="protein sequence ID" value="CDW17625.1"/>
    <property type="molecule type" value="Transcribed_RNA"/>
</dbReference>
<dbReference type="GO" id="GO:0004525">
    <property type="term" value="F:ribonuclease III activity"/>
    <property type="evidence" value="ECO:0007669"/>
    <property type="project" value="UniProtKB-EC"/>
</dbReference>
<evidence type="ECO:0000256" key="3">
    <source>
        <dbReference type="ARBA" id="ARBA00001946"/>
    </source>
</evidence>
<keyword evidence="16" id="KW-0221">Differentiation</keyword>
<evidence type="ECO:0000256" key="12">
    <source>
        <dbReference type="ARBA" id="ARBA00022759"/>
    </source>
</evidence>
<evidence type="ECO:0000256" key="14">
    <source>
        <dbReference type="ARBA" id="ARBA00022842"/>
    </source>
</evidence>
<dbReference type="GO" id="GO:0031054">
    <property type="term" value="P:pre-miRNA processing"/>
    <property type="evidence" value="ECO:0007669"/>
    <property type="project" value="InterPro"/>
</dbReference>
<dbReference type="InterPro" id="IPR000999">
    <property type="entry name" value="RNase_III_dom"/>
</dbReference>
<keyword evidence="12" id="KW-0255">Endonuclease</keyword>
<evidence type="ECO:0000256" key="13">
    <source>
        <dbReference type="ARBA" id="ARBA00022801"/>
    </source>
</evidence>
<feature type="compositionally biased region" description="Acidic residues" evidence="24">
    <location>
        <begin position="1312"/>
        <end position="1323"/>
    </location>
</feature>
<dbReference type="GO" id="GO:0046872">
    <property type="term" value="F:metal ion binding"/>
    <property type="evidence" value="ECO:0007669"/>
    <property type="project" value="UniProtKB-KW"/>
</dbReference>
<dbReference type="SUPFAM" id="SSF69065">
    <property type="entry name" value="RNase III domain-like"/>
    <property type="match status" value="2"/>
</dbReference>
<dbReference type="HAMAP" id="MF_00104">
    <property type="entry name" value="RNase_III"/>
    <property type="match status" value="1"/>
</dbReference>
<dbReference type="PROSITE" id="PS50137">
    <property type="entry name" value="DS_RBD"/>
    <property type="match status" value="1"/>
</dbReference>
<sequence>MEYPHHPLSYGGPPSVPFQAAAAAAYYPPQMYSFHAAPPVIPYYATAPGSATILPDMSVPPPQFPHVVSAFPPLPPPPPPPLPPHLPAPLPSHSSSSNGCSSSRGSYRSVHHSRDLNKDRRRSRSGNRYESSRHSRRSPDRRRSRSREDRRRRSHRYSRSRSPSRKRYREASPAPPVPKKPVSKYDGITVIPKEILDRESKSWIRSSSADLYYAKGSKSGLTHATPRLLKLIERFQSDILERGNTIRSSLCPPYLPLKINPNIIHKCKGKCEEDEDDSESESDSDEEAPKEKKSLSERWMDHRIKQKDRLHEELWGNRPGELNDGPACRCSIKSRSVGIRHQFYKGEDELPKVELDSHSNNVDKLYHYRLSVSPSSNFMFKEPTSIRHDEHDYVFDGFSLLTTSPLPNNLPICKVVRFNIEYSVVYFEEKVPENFSIEELKLFESYLFYEILDLVDWRMNERFYFMPRFVRRLQDNGKEILSMNAVLEYCLKSNVPLVDEIDLGTYCKLSKMEWQNTVADQVRGMIVMKPGAKPPAVRVDQLDREGDDDRDENEQVEALKGGDVISYPVIVHFGVRPAQLCFSGNLEYQKTWKDYKKFRHLLANMPKPSLNDKATLEEMEDKLMEIRANSKTRRDVTVTVNSQGFFRTGFRCDIVQHALLLPVLVNHFRMHSSLDYFEKRIKYKFKNRYLLQLAVTHPSYKENYGTTSDHARNTITNCGIRSPEFGDRRVHYATTRKRGINTLIHIMSRFGKSKETESRVRHNERLEFLGDAVVEFITSVHLFHMFPDLEEGGLATYRAALVQNQHFAILAQKLELERYMLYAHGADLCHDSELRHAMSNCFEAVMGSIFLDGGIDVADRVFADALFGGENFLLETWIKIPPHPLQIQEPEGDRSWIEKYPLLQKLTRFEDMTGIIFTHIRLLARAFTDRSIGFSNLTLGSNQRLEFLGDTVLQLITSDYLYKYFPEHHEGHLSLLRSSIVNNRTQSVVCDDLGIPRFARFSNPKADLKTKDKADLLEALIGAIYVDKDLNYCRVFAEVCFFPRLQQFILNQEWNDPKSKLQQCCLTLRSMSGKDPDIPIYKVIESKGPTNTRVYIVAVYFRGERLAKSSGPSIQQAEMNAAKDALENCKHLFPHLKYQKRVVERSFSKQSLQEKKKVWEEEVRNKRRELKLDDPYKETINHEPSSGHLDKKNGPITPSKNPSLPRSQDPNNMSGNSSSNSIRRSENHKSSSSMVTNGSSDKRGDDHPPSTLVSKRSSSLHNNGATSHRVMSKSGGSYSSSNKVPESSDHKGPSRASSSSTTPHKSPTTPEGMEEGEIQSSDEEYSHISCHERALKS</sequence>
<dbReference type="InterPro" id="IPR011907">
    <property type="entry name" value="RNase_III"/>
</dbReference>
<evidence type="ECO:0000256" key="5">
    <source>
        <dbReference type="ARBA" id="ARBA00010183"/>
    </source>
</evidence>
<comment type="subcellular location">
    <subcellularLocation>
        <location evidence="4">Nucleus</location>
    </subcellularLocation>
</comment>
<organism evidence="27">
    <name type="scientific">Lepeophtheirus salmonis</name>
    <name type="common">Salmon louse</name>
    <name type="synonym">Caligus salmonis</name>
    <dbReference type="NCBI Taxonomy" id="72036"/>
    <lineage>
        <taxon>Eukaryota</taxon>
        <taxon>Metazoa</taxon>
        <taxon>Ecdysozoa</taxon>
        <taxon>Arthropoda</taxon>
        <taxon>Crustacea</taxon>
        <taxon>Multicrustacea</taxon>
        <taxon>Hexanauplia</taxon>
        <taxon>Copepoda</taxon>
        <taxon>Siphonostomatoida</taxon>
        <taxon>Caligidae</taxon>
        <taxon>Lepeophtheirus</taxon>
    </lineage>
</organism>
<comment type="function">
    <text evidence="20">Executes the initial step of microRNA (miRNA) processing in the nucleus, that is the cleavage of pri-miRNA to release pre-miRNA. Involved in pre-rRNA processing. Cleaves double-strand RNA and does not cleave single-strand RNA. Involved in fertility. Required for the function or synthesis of the let-7 miRNA.</text>
</comment>
<feature type="compositionally biased region" description="Basic residues" evidence="24">
    <location>
        <begin position="152"/>
        <end position="168"/>
    </location>
</feature>
<keyword evidence="16" id="KW-0334">Gonadal differentiation</keyword>
<dbReference type="InterPro" id="IPR058938">
    <property type="entry name" value="Helical_CED_Drosha"/>
</dbReference>
<keyword evidence="11" id="KW-0677">Repeat</keyword>
<dbReference type="GO" id="GO:0003723">
    <property type="term" value="F:RNA binding"/>
    <property type="evidence" value="ECO:0007669"/>
    <property type="project" value="UniProtKB-UniRule"/>
</dbReference>
<dbReference type="SMART" id="SM00535">
    <property type="entry name" value="RIBOc"/>
    <property type="match status" value="2"/>
</dbReference>